<feature type="compositionally biased region" description="Low complexity" evidence="1">
    <location>
        <begin position="403"/>
        <end position="424"/>
    </location>
</feature>
<sequence>LNDSQQDNVQIDDKAVEELNDSQQDNVQIDDKAVEELNDDQQDNVQIDDKAVEELNDDQQANVQIDDKAVEEFNDTHNDMLKEVVKGQPEEEVHIDGKSNETIKSDESNVIKNVTNESIKDGKSDEIVNDDKSSDAIHKSKLHEAIENKSDEVFENKQSIEATNNDKSNIARNDKKSSVVIDDDELIAAINNFKQKNVKIETKPESQLPRPQRRISSSFMDFRPESRTALQFQRHQEKLQEKLMAKPSNSSDDQTEKKSPEQLAYEKKMQERLLRRQQLLQLWQEPPRPQIQLRPLLLLQQQSTEHLQFPRRDKSQTPPQTPPQEIPQPQPTPMQQSYPKSQLPVTHGRAKSLSEGLKHQQTNYESAVADNGDANSDSTQQAFNETWHNSATRRRGSERLFVKRPSVSSIPVPSASAKSDSSKS</sequence>
<protein>
    <submittedName>
        <fullName evidence="2">1196_t:CDS:1</fullName>
    </submittedName>
</protein>
<feature type="region of interest" description="Disordered" evidence="1">
    <location>
        <begin position="1"/>
        <end position="26"/>
    </location>
</feature>
<evidence type="ECO:0000313" key="3">
    <source>
        <dbReference type="Proteomes" id="UP000789572"/>
    </source>
</evidence>
<feature type="compositionally biased region" description="Basic and acidic residues" evidence="1">
    <location>
        <begin position="234"/>
        <end position="244"/>
    </location>
</feature>
<feature type="non-terminal residue" evidence="2">
    <location>
        <position position="1"/>
    </location>
</feature>
<proteinExistence type="predicted"/>
<organism evidence="2 3">
    <name type="scientific">Paraglomus occultum</name>
    <dbReference type="NCBI Taxonomy" id="144539"/>
    <lineage>
        <taxon>Eukaryota</taxon>
        <taxon>Fungi</taxon>
        <taxon>Fungi incertae sedis</taxon>
        <taxon>Mucoromycota</taxon>
        <taxon>Glomeromycotina</taxon>
        <taxon>Glomeromycetes</taxon>
        <taxon>Paraglomerales</taxon>
        <taxon>Paraglomeraceae</taxon>
        <taxon>Paraglomus</taxon>
    </lineage>
</organism>
<feature type="compositionally biased region" description="Pro residues" evidence="1">
    <location>
        <begin position="319"/>
        <end position="332"/>
    </location>
</feature>
<feature type="compositionally biased region" description="Polar residues" evidence="1">
    <location>
        <begin position="373"/>
        <end position="390"/>
    </location>
</feature>
<reference evidence="2" key="1">
    <citation type="submission" date="2021-06" db="EMBL/GenBank/DDBJ databases">
        <authorList>
            <person name="Kallberg Y."/>
            <person name="Tangrot J."/>
            <person name="Rosling A."/>
        </authorList>
    </citation>
    <scope>NUCLEOTIDE SEQUENCE</scope>
    <source>
        <strain evidence="2">IA702</strain>
    </source>
</reference>
<feature type="region of interest" description="Disordered" evidence="1">
    <location>
        <begin position="198"/>
        <end position="269"/>
    </location>
</feature>
<keyword evidence="3" id="KW-1185">Reference proteome</keyword>
<dbReference type="EMBL" id="CAJVPJ010000072">
    <property type="protein sequence ID" value="CAG8471881.1"/>
    <property type="molecule type" value="Genomic_DNA"/>
</dbReference>
<evidence type="ECO:0000256" key="1">
    <source>
        <dbReference type="SAM" id="MobiDB-lite"/>
    </source>
</evidence>
<gene>
    <name evidence="2" type="ORF">POCULU_LOCUS1084</name>
</gene>
<evidence type="ECO:0000313" key="2">
    <source>
        <dbReference type="EMBL" id="CAG8471881.1"/>
    </source>
</evidence>
<accession>A0A9N8W5U4</accession>
<name>A0A9N8W5U4_9GLOM</name>
<dbReference type="Proteomes" id="UP000789572">
    <property type="component" value="Unassembled WGS sequence"/>
</dbReference>
<dbReference type="AlphaFoldDB" id="A0A9N8W5U4"/>
<feature type="region of interest" description="Disordered" evidence="1">
    <location>
        <begin position="302"/>
        <end position="424"/>
    </location>
</feature>
<feature type="compositionally biased region" description="Basic and acidic residues" evidence="1">
    <location>
        <begin position="254"/>
        <end position="269"/>
    </location>
</feature>
<comment type="caution">
    <text evidence="2">The sequence shown here is derived from an EMBL/GenBank/DDBJ whole genome shotgun (WGS) entry which is preliminary data.</text>
</comment>